<dbReference type="GO" id="GO:0000978">
    <property type="term" value="F:RNA polymerase II cis-regulatory region sequence-specific DNA binding"/>
    <property type="evidence" value="ECO:0007669"/>
    <property type="project" value="TreeGrafter"/>
</dbReference>
<evidence type="ECO:0000313" key="10">
    <source>
        <dbReference type="Proteomes" id="UP000655588"/>
    </source>
</evidence>
<keyword evidence="3 6" id="KW-0862">Zinc</keyword>
<dbReference type="PROSITE" id="PS50809">
    <property type="entry name" value="DM_2"/>
    <property type="match status" value="1"/>
</dbReference>
<dbReference type="InterPro" id="IPR026607">
    <property type="entry name" value="DMRT"/>
</dbReference>
<feature type="compositionally biased region" description="Basic and acidic residues" evidence="7">
    <location>
        <begin position="278"/>
        <end position="300"/>
    </location>
</feature>
<dbReference type="PROSITE" id="PS40000">
    <property type="entry name" value="DM_1"/>
    <property type="match status" value="1"/>
</dbReference>
<dbReference type="AlphaFoldDB" id="A0A833VRZ7"/>
<comment type="caution">
    <text evidence="9">The sequence shown here is derived from an EMBL/GenBank/DDBJ whole genome shotgun (WGS) entry which is preliminary data.</text>
</comment>
<dbReference type="PANTHER" id="PTHR12322">
    <property type="entry name" value="DOUBLESEX AND MAB-3 RELATED TRANSCRIPTION FACTOR DMRT"/>
    <property type="match status" value="1"/>
</dbReference>
<dbReference type="SUPFAM" id="SSF82927">
    <property type="entry name" value="Cysteine-rich DNA binding domain, (DM domain)"/>
    <property type="match status" value="1"/>
</dbReference>
<comment type="subcellular location">
    <subcellularLocation>
        <location evidence="6">Nucleus</location>
    </subcellularLocation>
</comment>
<dbReference type="Pfam" id="PF03474">
    <property type="entry name" value="DMA"/>
    <property type="match status" value="1"/>
</dbReference>
<keyword evidence="2 6" id="KW-0479">Metal-binding</keyword>
<evidence type="ECO:0000256" key="5">
    <source>
        <dbReference type="ARBA" id="ARBA00023242"/>
    </source>
</evidence>
<organism evidence="9 10">
    <name type="scientific">Frieseomelitta varia</name>
    <dbReference type="NCBI Taxonomy" id="561572"/>
    <lineage>
        <taxon>Eukaryota</taxon>
        <taxon>Metazoa</taxon>
        <taxon>Ecdysozoa</taxon>
        <taxon>Arthropoda</taxon>
        <taxon>Hexapoda</taxon>
        <taxon>Insecta</taxon>
        <taxon>Pterygota</taxon>
        <taxon>Neoptera</taxon>
        <taxon>Endopterygota</taxon>
        <taxon>Hymenoptera</taxon>
        <taxon>Apocrita</taxon>
        <taxon>Aculeata</taxon>
        <taxon>Apoidea</taxon>
        <taxon>Anthophila</taxon>
        <taxon>Apidae</taxon>
        <taxon>Frieseomelitta</taxon>
    </lineage>
</organism>
<reference evidence="9" key="1">
    <citation type="submission" date="2019-11" db="EMBL/GenBank/DDBJ databases">
        <title>The nuclear and mitochondrial genomes of Frieseomelitta varia - a highly eusocial stingless bee (Meliponini) with a permanently sterile worker caste.</title>
        <authorList>
            <person name="Freitas F.C.P."/>
            <person name="Lourenco A.P."/>
            <person name="Nunes F.M.F."/>
            <person name="Paschoal A.R."/>
            <person name="Abreu F.C.P."/>
            <person name="Barbin F.O."/>
            <person name="Bataglia L."/>
            <person name="Cardoso-Junior C.A.M."/>
            <person name="Cervoni M.S."/>
            <person name="Silva S.R."/>
            <person name="Dalarmi F."/>
            <person name="Del Lama M.A."/>
            <person name="Depintor T.S."/>
            <person name="Ferreira K.M."/>
            <person name="Goria P.S."/>
            <person name="Jaskot M.C."/>
            <person name="Lago D.C."/>
            <person name="Luna-Lucena D."/>
            <person name="Moda L.M."/>
            <person name="Nascimento L."/>
            <person name="Pedrino M."/>
            <person name="Rabico F.O."/>
            <person name="Sanches F.C."/>
            <person name="Santos D.E."/>
            <person name="Santos C.G."/>
            <person name="Vieira J."/>
            <person name="Lopes T.F."/>
            <person name="Barchuk A.R."/>
            <person name="Hartfelder K."/>
            <person name="Simoes Z.L.P."/>
            <person name="Bitondi M.M.G."/>
            <person name="Pinheiro D.G."/>
        </authorList>
    </citation>
    <scope>NUCLEOTIDE SEQUENCE</scope>
    <source>
        <strain evidence="9">USP_RPSP 00005682</strain>
        <tissue evidence="9">Whole individual</tissue>
    </source>
</reference>
<sequence>MFTTHCIQTHILVLSHRSSIEAFRSAQPCWDTLYKSWRARRLCRMGHFVTIRIREVSADLSKITKALDDRVGVAEENKHRRANREERVVRWMFVLLLLRRDAGIAAEIGNMCGANRAAPRKHLNVAEDYSEISFTRLVTQSSINNRPETPVSLQFALGDQKTMLRGKSKSKVENEEEEGELKQRRPKCARCRNHGLISWLRGHKRECRYRECLCPKCSLIAERQRVMAAQVALKRQQAAEDAIALKMAKVATGQKLNRLPPGKIFGMAVTEPKSAVDANKREDPAPKENVESEDSKKDNQCQDSSTINESAPKYKSLVFNVNNPEETKESSVSQTSVETLARLFPNTKLSVLQLVLQRCGQDLLKAIEYFASDSFGINSTAYSSAFRPPQSINETRSNEQIAGTMLAPIYSSLSRNLYGDGYCLLNIVPDQFPKSIIDTTTCTTLPIKNTGQHEQEGVALNVQYNNYFNSGVQQQLRDHVYAQVTDHLSPRPGFLHLPPVLPGIPCVQPNCAQCSYKFP</sequence>
<name>A0A833VRZ7_9HYME</name>
<evidence type="ECO:0000256" key="3">
    <source>
        <dbReference type="ARBA" id="ARBA00022833"/>
    </source>
</evidence>
<dbReference type="FunFam" id="4.10.1040.10:FF:000001">
    <property type="entry name" value="doublesex- and mab-3-related transcription factor 1"/>
    <property type="match status" value="1"/>
</dbReference>
<feature type="region of interest" description="Disordered" evidence="7">
    <location>
        <begin position="275"/>
        <end position="307"/>
    </location>
</feature>
<evidence type="ECO:0000256" key="1">
    <source>
        <dbReference type="ARBA" id="ARBA00006834"/>
    </source>
</evidence>
<protein>
    <recommendedName>
        <fullName evidence="8">DM domain-containing protein</fullName>
    </recommendedName>
</protein>
<dbReference type="EMBL" id="WNWW01000555">
    <property type="protein sequence ID" value="KAF3423580.1"/>
    <property type="molecule type" value="Genomic_DNA"/>
</dbReference>
<evidence type="ECO:0000256" key="2">
    <source>
        <dbReference type="ARBA" id="ARBA00022723"/>
    </source>
</evidence>
<keyword evidence="10" id="KW-1185">Reference proteome</keyword>
<proteinExistence type="inferred from homology"/>
<keyword evidence="4 6" id="KW-0238">DNA-binding</keyword>
<dbReference type="Proteomes" id="UP000655588">
    <property type="component" value="Unassembled WGS sequence"/>
</dbReference>
<dbReference type="InterPro" id="IPR036407">
    <property type="entry name" value="DM_DNA-bd_sf"/>
</dbReference>
<dbReference type="Pfam" id="PF00751">
    <property type="entry name" value="DM"/>
    <property type="match status" value="1"/>
</dbReference>
<comment type="similarity">
    <text evidence="1">Belongs to the DMRT family.</text>
</comment>
<evidence type="ECO:0000259" key="8">
    <source>
        <dbReference type="PROSITE" id="PS50809"/>
    </source>
</evidence>
<evidence type="ECO:0000313" key="9">
    <source>
        <dbReference type="EMBL" id="KAF3423580.1"/>
    </source>
</evidence>
<dbReference type="GO" id="GO:0007548">
    <property type="term" value="P:sex differentiation"/>
    <property type="evidence" value="ECO:0007669"/>
    <property type="project" value="TreeGrafter"/>
</dbReference>
<dbReference type="GO" id="GO:0046872">
    <property type="term" value="F:metal ion binding"/>
    <property type="evidence" value="ECO:0007669"/>
    <property type="project" value="UniProtKB-KW"/>
</dbReference>
<keyword evidence="5 6" id="KW-0539">Nucleus</keyword>
<accession>A0A833VRZ7</accession>
<dbReference type="SMART" id="SM00301">
    <property type="entry name" value="DM"/>
    <property type="match status" value="1"/>
</dbReference>
<feature type="DNA-binding region" description="DM" evidence="6">
    <location>
        <begin position="188"/>
        <end position="235"/>
    </location>
</feature>
<evidence type="ECO:0000256" key="7">
    <source>
        <dbReference type="SAM" id="MobiDB-lite"/>
    </source>
</evidence>
<dbReference type="InterPro" id="IPR005173">
    <property type="entry name" value="DMA"/>
</dbReference>
<dbReference type="InterPro" id="IPR001275">
    <property type="entry name" value="DM_DNA-bd"/>
</dbReference>
<dbReference type="GO" id="GO:0000981">
    <property type="term" value="F:DNA-binding transcription factor activity, RNA polymerase II-specific"/>
    <property type="evidence" value="ECO:0007669"/>
    <property type="project" value="TreeGrafter"/>
</dbReference>
<dbReference type="CDD" id="cd14370">
    <property type="entry name" value="CUE_DMA"/>
    <property type="match status" value="1"/>
</dbReference>
<dbReference type="GO" id="GO:0005634">
    <property type="term" value="C:nucleus"/>
    <property type="evidence" value="ECO:0007669"/>
    <property type="project" value="UniProtKB-SubCell"/>
</dbReference>
<dbReference type="Gene3D" id="4.10.1040.10">
    <property type="entry name" value="DM DNA-binding domain"/>
    <property type="match status" value="1"/>
</dbReference>
<dbReference type="PANTHER" id="PTHR12322:SF121">
    <property type="entry name" value="DOUBLESEX-MAB RELATED 93B"/>
    <property type="match status" value="1"/>
</dbReference>
<evidence type="ECO:0000256" key="4">
    <source>
        <dbReference type="ARBA" id="ARBA00023125"/>
    </source>
</evidence>
<feature type="domain" description="DM" evidence="8">
    <location>
        <begin position="188"/>
        <end position="235"/>
    </location>
</feature>
<gene>
    <name evidence="9" type="ORF">E2986_06686</name>
</gene>
<evidence type="ECO:0000256" key="6">
    <source>
        <dbReference type="PROSITE-ProRule" id="PRU00070"/>
    </source>
</evidence>